<evidence type="ECO:0000256" key="6">
    <source>
        <dbReference type="ARBA" id="ARBA00022989"/>
    </source>
</evidence>
<name>A0A3D1JFQ0_9CHLR</name>
<dbReference type="AlphaFoldDB" id="A0A3D1JFQ0"/>
<organism evidence="10 11">
    <name type="scientific">Anaerolinea thermolimosa</name>
    <dbReference type="NCBI Taxonomy" id="229919"/>
    <lineage>
        <taxon>Bacteria</taxon>
        <taxon>Bacillati</taxon>
        <taxon>Chloroflexota</taxon>
        <taxon>Anaerolineae</taxon>
        <taxon>Anaerolineales</taxon>
        <taxon>Anaerolineaceae</taxon>
        <taxon>Anaerolinea</taxon>
    </lineage>
</organism>
<evidence type="ECO:0000256" key="9">
    <source>
        <dbReference type="SAM" id="Phobius"/>
    </source>
</evidence>
<evidence type="ECO:0000256" key="2">
    <source>
        <dbReference type="ARBA" id="ARBA00009212"/>
    </source>
</evidence>
<dbReference type="InterPro" id="IPR007208">
    <property type="entry name" value="MrpF/PhaF-like"/>
</dbReference>
<dbReference type="PANTHER" id="PTHR34702">
    <property type="entry name" value="NA(+)/H(+) ANTIPORTER SUBUNIT F1"/>
    <property type="match status" value="1"/>
</dbReference>
<protein>
    <submittedName>
        <fullName evidence="10">Pesticidal protein Cry22Aa</fullName>
    </submittedName>
</protein>
<keyword evidence="8" id="KW-0406">Ion transport</keyword>
<reference evidence="10 11" key="1">
    <citation type="journal article" date="2018" name="Nat. Biotechnol.">
        <title>A standardized bacterial taxonomy based on genome phylogeny substantially revises the tree of life.</title>
        <authorList>
            <person name="Parks D.H."/>
            <person name="Chuvochina M."/>
            <person name="Waite D.W."/>
            <person name="Rinke C."/>
            <person name="Skarshewski A."/>
            <person name="Chaumeil P.A."/>
            <person name="Hugenholtz P."/>
        </authorList>
    </citation>
    <scope>NUCLEOTIDE SEQUENCE [LARGE SCALE GENOMIC DNA]</scope>
    <source>
        <strain evidence="10">UBA8781</strain>
    </source>
</reference>
<feature type="transmembrane region" description="Helical" evidence="9">
    <location>
        <begin position="59"/>
        <end position="82"/>
    </location>
</feature>
<dbReference type="OrthoDB" id="9799958at2"/>
<dbReference type="PANTHER" id="PTHR34702:SF1">
    <property type="entry name" value="NA(+)_H(+) ANTIPORTER SUBUNIT F"/>
    <property type="match status" value="1"/>
</dbReference>
<comment type="caution">
    <text evidence="10">The sequence shown here is derived from an EMBL/GenBank/DDBJ whole genome shotgun (WGS) entry which is preliminary data.</text>
</comment>
<keyword evidence="4 8" id="KW-1003">Cell membrane</keyword>
<evidence type="ECO:0000256" key="8">
    <source>
        <dbReference type="PIRNR" id="PIRNR028784"/>
    </source>
</evidence>
<evidence type="ECO:0000256" key="4">
    <source>
        <dbReference type="ARBA" id="ARBA00022475"/>
    </source>
</evidence>
<keyword evidence="6 9" id="KW-1133">Transmembrane helix</keyword>
<dbReference type="EMBL" id="DPBP01000020">
    <property type="protein sequence ID" value="HCE17057.1"/>
    <property type="molecule type" value="Genomic_DNA"/>
</dbReference>
<feature type="transmembrane region" description="Helical" evidence="9">
    <location>
        <begin position="34"/>
        <end position="53"/>
    </location>
</feature>
<dbReference type="GO" id="GO:0015385">
    <property type="term" value="F:sodium:proton antiporter activity"/>
    <property type="evidence" value="ECO:0007669"/>
    <property type="project" value="TreeGrafter"/>
</dbReference>
<proteinExistence type="inferred from homology"/>
<keyword evidence="3 8" id="KW-0813">Transport</keyword>
<dbReference type="GO" id="GO:0005886">
    <property type="term" value="C:plasma membrane"/>
    <property type="evidence" value="ECO:0007669"/>
    <property type="project" value="UniProtKB-SubCell"/>
</dbReference>
<keyword evidence="7 8" id="KW-0472">Membrane</keyword>
<evidence type="ECO:0000256" key="7">
    <source>
        <dbReference type="ARBA" id="ARBA00023136"/>
    </source>
</evidence>
<sequence length="86" mass="9546">MVEILWMLTLFLLSTALVLGFLRLARGPRLPDRVIALDLITIIVMGFIIVTAVRTRQTAFLDAAIVLALISFLGTVAFAYAIERRV</sequence>
<comment type="subcellular location">
    <subcellularLocation>
        <location evidence="1 8">Cell membrane</location>
        <topology evidence="1 8">Multi-pass membrane protein</topology>
    </subcellularLocation>
</comment>
<evidence type="ECO:0000256" key="3">
    <source>
        <dbReference type="ARBA" id="ARBA00022448"/>
    </source>
</evidence>
<dbReference type="PIRSF" id="PIRSF028784">
    <property type="entry name" value="MrpF"/>
    <property type="match status" value="1"/>
</dbReference>
<keyword evidence="8" id="KW-0050">Antiport</keyword>
<evidence type="ECO:0000256" key="1">
    <source>
        <dbReference type="ARBA" id="ARBA00004651"/>
    </source>
</evidence>
<evidence type="ECO:0000313" key="11">
    <source>
        <dbReference type="Proteomes" id="UP000264141"/>
    </source>
</evidence>
<comment type="similarity">
    <text evidence="2 8">Belongs to the CPA3 antiporters (TC 2.A.63) subunit F family.</text>
</comment>
<evidence type="ECO:0000313" key="10">
    <source>
        <dbReference type="EMBL" id="HCE17057.1"/>
    </source>
</evidence>
<gene>
    <name evidence="10" type="ORF">DEQ80_04280</name>
</gene>
<feature type="transmembrane region" description="Helical" evidence="9">
    <location>
        <begin position="6"/>
        <end position="22"/>
    </location>
</feature>
<dbReference type="Proteomes" id="UP000264141">
    <property type="component" value="Unassembled WGS sequence"/>
</dbReference>
<evidence type="ECO:0000256" key="5">
    <source>
        <dbReference type="ARBA" id="ARBA00022692"/>
    </source>
</evidence>
<dbReference type="Pfam" id="PF04066">
    <property type="entry name" value="MrpF_PhaF"/>
    <property type="match status" value="1"/>
</dbReference>
<keyword evidence="5 9" id="KW-0812">Transmembrane</keyword>
<dbReference type="STRING" id="229919.GCA_001050195_02961"/>
<accession>A0A3D1JFQ0</accession>